<dbReference type="RefSeq" id="WP_200593149.1">
    <property type="nucleotide sequence ID" value="NZ_JAEPBG010000006.1"/>
</dbReference>
<reference evidence="5" key="1">
    <citation type="submission" date="2021-01" db="EMBL/GenBank/DDBJ databases">
        <title>Genome sequence of strain Noviherbaspirillum sp. DKR-6.</title>
        <authorList>
            <person name="Chaudhary D.K."/>
        </authorList>
    </citation>
    <scope>NUCLEOTIDE SEQUENCE</scope>
    <source>
        <strain evidence="5">DKR-6</strain>
    </source>
</reference>
<dbReference type="InterPro" id="IPR051162">
    <property type="entry name" value="T4SS_component"/>
</dbReference>
<proteinExistence type="inferred from homology"/>
<organism evidence="5 6">
    <name type="scientific">Noviherbaspirillum pedocola</name>
    <dbReference type="NCBI Taxonomy" id="2801341"/>
    <lineage>
        <taxon>Bacteria</taxon>
        <taxon>Pseudomonadati</taxon>
        <taxon>Pseudomonadota</taxon>
        <taxon>Betaproteobacteria</taxon>
        <taxon>Burkholderiales</taxon>
        <taxon>Oxalobacteraceae</taxon>
        <taxon>Noviherbaspirillum</taxon>
    </lineage>
</organism>
<evidence type="ECO:0000259" key="4">
    <source>
        <dbReference type="Pfam" id="PF03135"/>
    </source>
</evidence>
<comment type="caution">
    <text evidence="5">The sequence shown here is derived from an EMBL/GenBank/DDBJ whole genome shotgun (WGS) entry which is preliminary data.</text>
</comment>
<name>A0A934W8P7_9BURK</name>
<dbReference type="InterPro" id="IPR027417">
    <property type="entry name" value="P-loop_NTPase"/>
</dbReference>
<dbReference type="CDD" id="cd01127">
    <property type="entry name" value="TrwB_TraG_TraD_VirD4"/>
    <property type="match status" value="1"/>
</dbReference>
<dbReference type="Proteomes" id="UP000622890">
    <property type="component" value="Unassembled WGS sequence"/>
</dbReference>
<dbReference type="Gene3D" id="3.40.50.300">
    <property type="entry name" value="P-loop containing nucleotide triphosphate hydrolases"/>
    <property type="match status" value="1"/>
</dbReference>
<feature type="domain" description="CagE TrbE VirB component of type IV transporter system central" evidence="4">
    <location>
        <begin position="222"/>
        <end position="413"/>
    </location>
</feature>
<keyword evidence="2" id="KW-0547">Nucleotide-binding</keyword>
<dbReference type="EMBL" id="JAEPBG010000006">
    <property type="protein sequence ID" value="MBK4736074.1"/>
    <property type="molecule type" value="Genomic_DNA"/>
</dbReference>
<dbReference type="AlphaFoldDB" id="A0A934W8P7"/>
<evidence type="ECO:0000313" key="6">
    <source>
        <dbReference type="Proteomes" id="UP000622890"/>
    </source>
</evidence>
<evidence type="ECO:0000256" key="1">
    <source>
        <dbReference type="ARBA" id="ARBA00006512"/>
    </source>
</evidence>
<accession>A0A934W8P7</accession>
<dbReference type="SUPFAM" id="SSF52540">
    <property type="entry name" value="P-loop containing nucleoside triphosphate hydrolases"/>
    <property type="match status" value="1"/>
</dbReference>
<gene>
    <name evidence="5" type="ORF">JJB74_15740</name>
</gene>
<evidence type="ECO:0000256" key="3">
    <source>
        <dbReference type="ARBA" id="ARBA00022840"/>
    </source>
</evidence>
<dbReference type="PANTHER" id="PTHR30121">
    <property type="entry name" value="UNCHARACTERIZED PROTEIN YJGR-RELATED"/>
    <property type="match status" value="1"/>
</dbReference>
<dbReference type="Pfam" id="PF03135">
    <property type="entry name" value="CagE_TrbE_VirB"/>
    <property type="match status" value="1"/>
</dbReference>
<sequence length="823" mass="93488">MLPLRFREPEAEHPTQEVAPWLTFLRPNVILCKDGSLLAGFEYEGLDPESVSAEEADKATEMLENAYNQFDDRVTAWWIVDKRRDPTYSFTESENPASVAVDREYSKQFTSGKTFKIRYQLYILYTPPKGSDKFFDRVGALQASGKAIGAAIMHALKESLSTRAALTRDMQSMDEHVISLTRILQGFRSAAPLRLIPLQGDGFTDALSALLNRARSPMHRAKPMRAMIDSWLPTDEIETGEDVMRFKCNRQTTYVAALGLKTWPEETTPRFFESLLKAPIELTICQIVRFLGRVRSRAEINKAIEYYRLTQYPMIAHMIAKAKHEETAPSAGKAALLAQCEAAKEEIESTNTNYVYHSCTVFVSAGSLKQLEEDVLTASEQLALLAFTSVRESKNLAPSFFSMLPAQWSQQTRYEALSVANVADCSPLWTMLPGPEHHPFFSKDLYQRPVPALGVFTNCYGGRTNFASHVGQVGHMLIVMPTGGGKTTFVNLAASFFQRYPNCNTFIFDRNKSCMITTELHGGTHIDIKAKRAKFNPFFAMMSDQPDGKHWVREFILRRLEEGNFVATAEDRRAIDEALNDLEAGYAVNKRPLRLSRFVLALGSARLKQELAEWKEGAPYGMFDTEVDDFSLNSWTTIEMREIMQVERLNRAFLDYAFRKIYESLDGRPTLIYLEEASFLLADGKFASMIDDWLKTFRKKNAFIWLTLQSPESITDSTMAATLLDNVPSMLFGVNQKIESHRGVYTKMFGLENHQVDMIANLKPQRDYLLIQGRNSRVLQTHLNPQCLAYLRSEPKVLELYEKFRASGEPDWQQQYLAAVAMQ</sequence>
<evidence type="ECO:0000256" key="2">
    <source>
        <dbReference type="ARBA" id="ARBA00022741"/>
    </source>
</evidence>
<dbReference type="InterPro" id="IPR018145">
    <property type="entry name" value="CagE_TrbE_VirB_cntrl_dom"/>
</dbReference>
<keyword evidence="3" id="KW-0067">ATP-binding</keyword>
<comment type="similarity">
    <text evidence="1">Belongs to the TrbE/VirB4 family.</text>
</comment>
<protein>
    <recommendedName>
        <fullName evidence="4">CagE TrbE VirB component of type IV transporter system central domain-containing protein</fullName>
    </recommendedName>
</protein>
<keyword evidence="6" id="KW-1185">Reference proteome</keyword>
<dbReference type="PANTHER" id="PTHR30121:SF12">
    <property type="entry name" value="TYPE IV SECRETION SYSTEM PROTEIN CAGE"/>
    <property type="match status" value="1"/>
</dbReference>
<dbReference type="GO" id="GO:0005524">
    <property type="term" value="F:ATP binding"/>
    <property type="evidence" value="ECO:0007669"/>
    <property type="project" value="UniProtKB-KW"/>
</dbReference>
<evidence type="ECO:0000313" key="5">
    <source>
        <dbReference type="EMBL" id="MBK4736074.1"/>
    </source>
</evidence>